<comment type="similarity">
    <text evidence="2 15">Belongs to the mitochondrial carrier (TC 2.A.29) family.</text>
</comment>
<dbReference type="Proteomes" id="UP000078542">
    <property type="component" value="Unassembled WGS sequence"/>
</dbReference>
<evidence type="ECO:0000256" key="6">
    <source>
        <dbReference type="ARBA" id="ARBA00022692"/>
    </source>
</evidence>
<dbReference type="KEGG" id="ccoa:108776578"/>
<dbReference type="InterPro" id="IPR023395">
    <property type="entry name" value="MCP_dom_sf"/>
</dbReference>
<keyword evidence="10" id="KW-0496">Mitochondrion</keyword>
<reference evidence="17 18" key="1">
    <citation type="submission" date="2016-03" db="EMBL/GenBank/DDBJ databases">
        <title>Cyphomyrmex costatus WGS genome.</title>
        <authorList>
            <person name="Nygaard S."/>
            <person name="Hu H."/>
            <person name="Boomsma J."/>
            <person name="Zhang G."/>
        </authorList>
    </citation>
    <scope>NUCLEOTIDE SEQUENCE [LARGE SCALE GENOMIC DNA]</scope>
    <source>
        <strain evidence="17">MS0001</strain>
        <tissue evidence="17">Whole body</tissue>
    </source>
</reference>
<dbReference type="GO" id="GO:1901029">
    <property type="term" value="P:negative regulation of mitochondrial outer membrane permeabilization involved in apoptotic signaling pathway"/>
    <property type="evidence" value="ECO:0007669"/>
    <property type="project" value="TreeGrafter"/>
</dbReference>
<comment type="function">
    <text evidence="13">ADP:ATP antiporter that mediates import of ADP into the mitochondrial matrix for ATP synthesis, and export of ATP out to fuel the cell. Cycles between the cytoplasmic-open state (c-state) and the matrix-open state (m-state): operates by the alternating access mechanism with a single substrate-binding site intermittently exposed to either the cytosolic (c-state) or matrix (m-state) side of the inner mitochondrial membrane.</text>
</comment>
<dbReference type="GO" id="GO:0005471">
    <property type="term" value="F:ATP:ADP antiporter activity"/>
    <property type="evidence" value="ECO:0007669"/>
    <property type="project" value="UniProtKB-UniRule"/>
</dbReference>
<dbReference type="GO" id="GO:1990544">
    <property type="term" value="P:mitochondrial ATP transmembrane transport"/>
    <property type="evidence" value="ECO:0007669"/>
    <property type="project" value="InterPro"/>
</dbReference>
<dbReference type="Gene3D" id="1.50.40.10">
    <property type="entry name" value="Mitochondrial carrier domain"/>
    <property type="match status" value="1"/>
</dbReference>
<evidence type="ECO:0000256" key="3">
    <source>
        <dbReference type="ARBA" id="ARBA00011245"/>
    </source>
</evidence>
<keyword evidence="6 14" id="KW-0812">Transmembrane</keyword>
<keyword evidence="9 16" id="KW-1133">Transmembrane helix</keyword>
<dbReference type="PROSITE" id="PS50920">
    <property type="entry name" value="SOLCAR"/>
    <property type="match status" value="3"/>
</dbReference>
<evidence type="ECO:0000256" key="15">
    <source>
        <dbReference type="RuleBase" id="RU000488"/>
    </source>
</evidence>
<dbReference type="FunFam" id="1.50.40.10:FF:000002">
    <property type="entry name" value="Putative ADP/ATP translocase 2-like"/>
    <property type="match status" value="1"/>
</dbReference>
<comment type="caution">
    <text evidence="16">Lacks conserved residue(s) required for the propagation of feature annotation.</text>
</comment>
<comment type="subunit">
    <text evidence="3 16">Monomer.</text>
</comment>
<feature type="transmembrane region" description="Helical" evidence="16">
    <location>
        <begin position="169"/>
        <end position="187"/>
    </location>
</feature>
<evidence type="ECO:0000256" key="7">
    <source>
        <dbReference type="ARBA" id="ARBA00022737"/>
    </source>
</evidence>
<dbReference type="EMBL" id="KQ977796">
    <property type="protein sequence ID" value="KYM99617.1"/>
    <property type="molecule type" value="Genomic_DNA"/>
</dbReference>
<evidence type="ECO:0000256" key="10">
    <source>
        <dbReference type="ARBA" id="ARBA00023128"/>
    </source>
</evidence>
<keyword evidence="5" id="KW-0050">Antiport</keyword>
<protein>
    <recommendedName>
        <fullName evidence="16">ADP/ATP translocase</fullName>
    </recommendedName>
    <alternativeName>
        <fullName evidence="16">ADP,ATP carrier protein</fullName>
    </alternativeName>
</protein>
<accession>A0A151IFT9</accession>
<evidence type="ECO:0000256" key="1">
    <source>
        <dbReference type="ARBA" id="ARBA00004448"/>
    </source>
</evidence>
<evidence type="ECO:0000256" key="12">
    <source>
        <dbReference type="ARBA" id="ARBA00024143"/>
    </source>
</evidence>
<organism evidence="17 18">
    <name type="scientific">Cyphomyrmex costatus</name>
    <dbReference type="NCBI Taxonomy" id="456900"/>
    <lineage>
        <taxon>Eukaryota</taxon>
        <taxon>Metazoa</taxon>
        <taxon>Ecdysozoa</taxon>
        <taxon>Arthropoda</taxon>
        <taxon>Hexapoda</taxon>
        <taxon>Insecta</taxon>
        <taxon>Pterygota</taxon>
        <taxon>Neoptera</taxon>
        <taxon>Endopterygota</taxon>
        <taxon>Hymenoptera</taxon>
        <taxon>Apocrita</taxon>
        <taxon>Aculeata</taxon>
        <taxon>Formicoidea</taxon>
        <taxon>Formicidae</taxon>
        <taxon>Myrmicinae</taxon>
        <taxon>Cyphomyrmex</taxon>
    </lineage>
</organism>
<evidence type="ECO:0000256" key="4">
    <source>
        <dbReference type="ARBA" id="ARBA00022448"/>
    </source>
</evidence>
<dbReference type="GO" id="GO:0140021">
    <property type="term" value="P:mitochondrial ADP transmembrane transport"/>
    <property type="evidence" value="ECO:0007669"/>
    <property type="project" value="InterPro"/>
</dbReference>
<evidence type="ECO:0000256" key="2">
    <source>
        <dbReference type="ARBA" id="ARBA00006375"/>
    </source>
</evidence>
<evidence type="ECO:0000313" key="18">
    <source>
        <dbReference type="Proteomes" id="UP000078542"/>
    </source>
</evidence>
<evidence type="ECO:0000256" key="16">
    <source>
        <dbReference type="RuleBase" id="RU368008"/>
    </source>
</evidence>
<dbReference type="OrthoDB" id="270584at2759"/>
<dbReference type="InterPro" id="IPR002067">
    <property type="entry name" value="MCP"/>
</dbReference>
<evidence type="ECO:0000256" key="11">
    <source>
        <dbReference type="ARBA" id="ARBA00023136"/>
    </source>
</evidence>
<dbReference type="STRING" id="456900.A0A151IFT9"/>
<evidence type="ECO:0000256" key="9">
    <source>
        <dbReference type="ARBA" id="ARBA00022989"/>
    </source>
</evidence>
<dbReference type="AlphaFoldDB" id="A0A151IFT9"/>
<gene>
    <name evidence="17" type="ORF">ALC62_09619</name>
</gene>
<keyword evidence="7" id="KW-0677">Repeat</keyword>
<dbReference type="PANTHER" id="PTHR45635">
    <property type="entry name" value="ADP,ATP CARRIER PROTEIN 1-RELATED-RELATED"/>
    <property type="match status" value="1"/>
</dbReference>
<feature type="repeat" description="Solcar" evidence="14">
    <location>
        <begin position="209"/>
        <end position="294"/>
    </location>
</feature>
<sequence>MDLYRSFLVDFIAGGLSAAIAKTAVAPLERVKLLLQVQHTSKQIRPDQRYKGMIDAFVRIPKETGFLSFYRGNLANVIRYFPTQALNFAFKDKFKAFFLEGVPPDAFWRQFVGNLAAGGAAGATSLLFVYPLDLARTRLAADVGKGEKREFKGINDCIMKIFKSDGFFGLYRGFNVSVQGIIIYRATYFGFYDTMRGMLSDPKSTPLYMNFIIAEIVTTLAGIVSYPFDTVRRRMMMQSGRSKADIMYKNTLDCWIKITKNEGLGAFFKGAFSNILRGTGGALVLTLYDTIKDSLEKVISKDRKP</sequence>
<evidence type="ECO:0000256" key="13">
    <source>
        <dbReference type="ARBA" id="ARBA00045250"/>
    </source>
</evidence>
<comment type="catalytic activity">
    <reaction evidence="12">
        <text>ADP(in) + ATP(out) = ADP(out) + ATP(in)</text>
        <dbReference type="Rhea" id="RHEA:34999"/>
        <dbReference type="ChEBI" id="CHEBI:30616"/>
        <dbReference type="ChEBI" id="CHEBI:456216"/>
    </reaction>
    <physiologicalReaction direction="left-to-right" evidence="12">
        <dbReference type="Rhea" id="RHEA:35000"/>
    </physiologicalReaction>
</comment>
<keyword evidence="18" id="KW-1185">Reference proteome</keyword>
<keyword evidence="11 14" id="KW-0472">Membrane</keyword>
<evidence type="ECO:0000256" key="8">
    <source>
        <dbReference type="ARBA" id="ARBA00022792"/>
    </source>
</evidence>
<dbReference type="PANTHER" id="PTHR45635:SF14">
    <property type="entry name" value="ADP_ATP TRANSLOCASE"/>
    <property type="match status" value="1"/>
</dbReference>
<dbReference type="GO" id="GO:0005743">
    <property type="term" value="C:mitochondrial inner membrane"/>
    <property type="evidence" value="ECO:0007669"/>
    <property type="project" value="UniProtKB-SubCell"/>
</dbReference>
<evidence type="ECO:0000256" key="14">
    <source>
        <dbReference type="PROSITE-ProRule" id="PRU00282"/>
    </source>
</evidence>
<comment type="subcellular location">
    <subcellularLocation>
        <location evidence="16">Membrane</location>
        <topology evidence="16">Multi-pass membrane protein</topology>
    </subcellularLocation>
    <subcellularLocation>
        <location evidence="1">Mitochondrion inner membrane</location>
        <topology evidence="1">Multi-pass membrane protein</topology>
    </subcellularLocation>
</comment>
<feature type="transmembrane region" description="Helical" evidence="16">
    <location>
        <begin position="207"/>
        <end position="228"/>
    </location>
</feature>
<proteinExistence type="inferred from homology"/>
<dbReference type="PRINTS" id="PR00927">
    <property type="entry name" value="ADPTRNSLCASE"/>
</dbReference>
<evidence type="ECO:0000313" key="17">
    <source>
        <dbReference type="EMBL" id="KYM99617.1"/>
    </source>
</evidence>
<dbReference type="InterPro" id="IPR018108">
    <property type="entry name" value="MCP_transmembrane"/>
</dbReference>
<feature type="repeat" description="Solcar" evidence="14">
    <location>
        <begin position="109"/>
        <end position="198"/>
    </location>
</feature>
<dbReference type="InterPro" id="IPR002113">
    <property type="entry name" value="ADT_euk_type"/>
</dbReference>
<keyword evidence="4 15" id="KW-0813">Transport</keyword>
<evidence type="ECO:0000256" key="5">
    <source>
        <dbReference type="ARBA" id="ARBA00022449"/>
    </source>
</evidence>
<dbReference type="SUPFAM" id="SSF103506">
    <property type="entry name" value="Mitochondrial carrier"/>
    <property type="match status" value="1"/>
</dbReference>
<name>A0A151IFT9_9HYME</name>
<dbReference type="Pfam" id="PF00153">
    <property type="entry name" value="Mito_carr"/>
    <property type="match status" value="3"/>
</dbReference>
<dbReference type="PRINTS" id="PR00926">
    <property type="entry name" value="MITOCARRIER"/>
</dbReference>
<keyword evidence="8" id="KW-0999">Mitochondrion inner membrane</keyword>
<feature type="transmembrane region" description="Helical" evidence="16">
    <location>
        <begin position="111"/>
        <end position="130"/>
    </location>
</feature>
<feature type="repeat" description="Solcar" evidence="14">
    <location>
        <begin position="5"/>
        <end position="97"/>
    </location>
</feature>
<comment type="function">
    <text evidence="16">Catalyzes the exchange of ADP and ATP across the membrane.</text>
</comment>